<keyword evidence="1" id="KW-1133">Transmembrane helix</keyword>
<reference evidence="2" key="1">
    <citation type="journal article" date="2023" name="bioRxiv">
        <title>Improved chromosome-level genome assembly for marigold (Tagetes erecta).</title>
        <authorList>
            <person name="Jiang F."/>
            <person name="Yuan L."/>
            <person name="Wang S."/>
            <person name="Wang H."/>
            <person name="Xu D."/>
            <person name="Wang A."/>
            <person name="Fan W."/>
        </authorList>
    </citation>
    <scope>NUCLEOTIDE SEQUENCE</scope>
    <source>
        <strain evidence="2">WSJ</strain>
        <tissue evidence="2">Leaf</tissue>
    </source>
</reference>
<dbReference type="Proteomes" id="UP001229421">
    <property type="component" value="Unassembled WGS sequence"/>
</dbReference>
<evidence type="ECO:0000313" key="2">
    <source>
        <dbReference type="EMBL" id="KAK1427072.1"/>
    </source>
</evidence>
<organism evidence="2 3">
    <name type="scientific">Tagetes erecta</name>
    <name type="common">African marigold</name>
    <dbReference type="NCBI Taxonomy" id="13708"/>
    <lineage>
        <taxon>Eukaryota</taxon>
        <taxon>Viridiplantae</taxon>
        <taxon>Streptophyta</taxon>
        <taxon>Embryophyta</taxon>
        <taxon>Tracheophyta</taxon>
        <taxon>Spermatophyta</taxon>
        <taxon>Magnoliopsida</taxon>
        <taxon>eudicotyledons</taxon>
        <taxon>Gunneridae</taxon>
        <taxon>Pentapetalae</taxon>
        <taxon>asterids</taxon>
        <taxon>campanulids</taxon>
        <taxon>Asterales</taxon>
        <taxon>Asteraceae</taxon>
        <taxon>Asteroideae</taxon>
        <taxon>Heliantheae alliance</taxon>
        <taxon>Tageteae</taxon>
        <taxon>Tagetes</taxon>
    </lineage>
</organism>
<evidence type="ECO:0000313" key="3">
    <source>
        <dbReference type="Proteomes" id="UP001229421"/>
    </source>
</evidence>
<comment type="caution">
    <text evidence="2">The sequence shown here is derived from an EMBL/GenBank/DDBJ whole genome shotgun (WGS) entry which is preliminary data.</text>
</comment>
<dbReference type="AlphaFoldDB" id="A0AAD8KQ79"/>
<feature type="transmembrane region" description="Helical" evidence="1">
    <location>
        <begin position="248"/>
        <end position="269"/>
    </location>
</feature>
<keyword evidence="3" id="KW-1185">Reference proteome</keyword>
<sequence length="275" mass="32194">MFVQEDMFLLENQIPYQVLTEVMKVVHDVDWELKIIRFIDGNILAAETRRRRRLVVINDRIPTTINHLLELLQTRLTKDKTMDQLPHDWYTFGNANELMEVGRVRFKPSQARTLARIKFTKSWPDANIELPAIIVNDSTKPIMLNLVAYEMCSNDTNASWVTSYICLLDSLIHHPDDAMVLRNAGILDNRLGSDEEVVQLFNEIGKDLVPNNYIYSDARRDIQKHYERWRNTMVAQLKREYIRNPWQFTGITFGVLSLYFAGLQTYFTIWGKGSH</sequence>
<evidence type="ECO:0000256" key="1">
    <source>
        <dbReference type="SAM" id="Phobius"/>
    </source>
</evidence>
<dbReference type="InterPro" id="IPR004158">
    <property type="entry name" value="DUF247_pln"/>
</dbReference>
<proteinExistence type="predicted"/>
<dbReference type="EMBL" id="JAUHHV010000004">
    <property type="protein sequence ID" value="KAK1427072.1"/>
    <property type="molecule type" value="Genomic_DNA"/>
</dbReference>
<protein>
    <submittedName>
        <fullName evidence="2">Uncharacterized protein</fullName>
    </submittedName>
</protein>
<dbReference type="Pfam" id="PF03140">
    <property type="entry name" value="DUF247"/>
    <property type="match status" value="1"/>
</dbReference>
<dbReference type="PANTHER" id="PTHR31170">
    <property type="entry name" value="BNAC04G53230D PROTEIN"/>
    <property type="match status" value="1"/>
</dbReference>
<keyword evidence="1" id="KW-0472">Membrane</keyword>
<dbReference type="PANTHER" id="PTHR31170:SF17">
    <property type="match status" value="1"/>
</dbReference>
<keyword evidence="1" id="KW-0812">Transmembrane</keyword>
<gene>
    <name evidence="2" type="ORF">QVD17_15755</name>
</gene>
<name>A0AAD8KQ79_TARER</name>
<accession>A0AAD8KQ79</accession>